<protein>
    <submittedName>
        <fullName evidence="1">Uncharacterized protein</fullName>
    </submittedName>
</protein>
<evidence type="ECO:0000313" key="1">
    <source>
        <dbReference type="EMBL" id="VEL12680.1"/>
    </source>
</evidence>
<dbReference type="Proteomes" id="UP000784294">
    <property type="component" value="Unassembled WGS sequence"/>
</dbReference>
<comment type="caution">
    <text evidence="1">The sequence shown here is derived from an EMBL/GenBank/DDBJ whole genome shotgun (WGS) entry which is preliminary data.</text>
</comment>
<dbReference type="AlphaFoldDB" id="A0A448WIL4"/>
<organism evidence="1 2">
    <name type="scientific">Protopolystoma xenopodis</name>
    <dbReference type="NCBI Taxonomy" id="117903"/>
    <lineage>
        <taxon>Eukaryota</taxon>
        <taxon>Metazoa</taxon>
        <taxon>Spiralia</taxon>
        <taxon>Lophotrochozoa</taxon>
        <taxon>Platyhelminthes</taxon>
        <taxon>Monogenea</taxon>
        <taxon>Polyopisthocotylea</taxon>
        <taxon>Polystomatidea</taxon>
        <taxon>Polystomatidae</taxon>
        <taxon>Protopolystoma</taxon>
    </lineage>
</organism>
<sequence length="94" mass="10376">MGSILIGSCYTVIDLLMHDGVSTPRSLVIGRGREEVPSWSTGTLPAEDAGQLLHCRSWPEQISSQFGHQDNRRACSSNIHTHTHTHTHTQTNTI</sequence>
<keyword evidence="2" id="KW-1185">Reference proteome</keyword>
<accession>A0A448WIL4</accession>
<proteinExistence type="predicted"/>
<evidence type="ECO:0000313" key="2">
    <source>
        <dbReference type="Proteomes" id="UP000784294"/>
    </source>
</evidence>
<gene>
    <name evidence="1" type="ORF">PXEA_LOCUS6120</name>
</gene>
<dbReference type="EMBL" id="CAAALY010015500">
    <property type="protein sequence ID" value="VEL12680.1"/>
    <property type="molecule type" value="Genomic_DNA"/>
</dbReference>
<reference evidence="1" key="1">
    <citation type="submission" date="2018-11" db="EMBL/GenBank/DDBJ databases">
        <authorList>
            <consortium name="Pathogen Informatics"/>
        </authorList>
    </citation>
    <scope>NUCLEOTIDE SEQUENCE</scope>
</reference>
<name>A0A448WIL4_9PLAT</name>